<accession>A0A074LPW7</accession>
<reference evidence="2 3" key="1">
    <citation type="journal article" date="2013" name="Int. J. Syst. Evol. Microbiol.">
        <title>Tumebacillus flagellatus sp. nov., an alpha-amylase/pullulanase-producing bacterium isolated from cassava wastewater.</title>
        <authorList>
            <person name="Wang Q."/>
            <person name="Xie N."/>
            <person name="Qin Y."/>
            <person name="Shen N."/>
            <person name="Zhu J."/>
            <person name="Mi H."/>
            <person name="Huang R."/>
        </authorList>
    </citation>
    <scope>NUCLEOTIDE SEQUENCE [LARGE SCALE GENOMIC DNA]</scope>
    <source>
        <strain evidence="2 3">GST4</strain>
    </source>
</reference>
<dbReference type="PROSITE" id="PS51340">
    <property type="entry name" value="MOSC"/>
    <property type="match status" value="1"/>
</dbReference>
<keyword evidence="3" id="KW-1185">Reference proteome</keyword>
<dbReference type="STRING" id="1157490.EL26_18895"/>
<comment type="caution">
    <text evidence="2">The sequence shown here is derived from an EMBL/GenBank/DDBJ whole genome shotgun (WGS) entry which is preliminary data.</text>
</comment>
<organism evidence="2 3">
    <name type="scientific">Tumebacillus flagellatus</name>
    <dbReference type="NCBI Taxonomy" id="1157490"/>
    <lineage>
        <taxon>Bacteria</taxon>
        <taxon>Bacillati</taxon>
        <taxon>Bacillota</taxon>
        <taxon>Bacilli</taxon>
        <taxon>Bacillales</taxon>
        <taxon>Alicyclobacillaceae</taxon>
        <taxon>Tumebacillus</taxon>
    </lineage>
</organism>
<evidence type="ECO:0000313" key="2">
    <source>
        <dbReference type="EMBL" id="KEO81903.1"/>
    </source>
</evidence>
<dbReference type="InterPro" id="IPR005302">
    <property type="entry name" value="MoCF_Sase_C"/>
</dbReference>
<dbReference type="PANTHER" id="PTHR36930">
    <property type="entry name" value="METAL-SULFUR CLUSTER BIOSYNTHESIS PROTEINS YUAD-RELATED"/>
    <property type="match status" value="1"/>
</dbReference>
<protein>
    <recommendedName>
        <fullName evidence="1">MOSC domain-containing protein</fullName>
    </recommendedName>
</protein>
<dbReference type="EMBL" id="JMIR01000031">
    <property type="protein sequence ID" value="KEO81903.1"/>
    <property type="molecule type" value="Genomic_DNA"/>
</dbReference>
<proteinExistence type="predicted"/>
<feature type="domain" description="MOSC" evidence="1">
    <location>
        <begin position="90"/>
        <end position="230"/>
    </location>
</feature>
<dbReference type="Gene3D" id="2.40.33.20">
    <property type="entry name" value="PK beta-barrel domain-like"/>
    <property type="match status" value="1"/>
</dbReference>
<sequence length="230" mass="25843">MGTVEALWRYPVKSLLGEPCPSLHVESRGVAGDRLYAVRDQEGKFGSGKNTRRFRKIDGLFDFRSLYRDDAPIIVFPDGTEQDALHPETARALSQYLQQPVTVAREAEIPHHDAAPVHIITSAGLDALRRAFPDTGIDERRFRPNLLLRVDGDEPIEHHWVGRQLKIGGVVLEITELAERCVMTTFAQADLPRVPSLLKHLADAYRMNFGVYAKVLQGGRLDLQNEVELL</sequence>
<dbReference type="GO" id="GO:0030170">
    <property type="term" value="F:pyridoxal phosphate binding"/>
    <property type="evidence" value="ECO:0007669"/>
    <property type="project" value="InterPro"/>
</dbReference>
<gene>
    <name evidence="2" type="ORF">EL26_18895</name>
</gene>
<dbReference type="GO" id="GO:0030151">
    <property type="term" value="F:molybdenum ion binding"/>
    <property type="evidence" value="ECO:0007669"/>
    <property type="project" value="InterPro"/>
</dbReference>
<dbReference type="SUPFAM" id="SSF50800">
    <property type="entry name" value="PK beta-barrel domain-like"/>
    <property type="match status" value="1"/>
</dbReference>
<dbReference type="Pfam" id="PF03473">
    <property type="entry name" value="MOSC"/>
    <property type="match status" value="1"/>
</dbReference>
<dbReference type="InterPro" id="IPR052716">
    <property type="entry name" value="MOSC_domain"/>
</dbReference>
<dbReference type="GO" id="GO:0003824">
    <property type="term" value="F:catalytic activity"/>
    <property type="evidence" value="ECO:0007669"/>
    <property type="project" value="InterPro"/>
</dbReference>
<dbReference type="InterPro" id="IPR005303">
    <property type="entry name" value="MOCOS_middle"/>
</dbReference>
<dbReference type="Pfam" id="PF03476">
    <property type="entry name" value="MOSC_N"/>
    <property type="match status" value="1"/>
</dbReference>
<evidence type="ECO:0000259" key="1">
    <source>
        <dbReference type="PROSITE" id="PS51340"/>
    </source>
</evidence>
<dbReference type="Proteomes" id="UP000027931">
    <property type="component" value="Unassembled WGS sequence"/>
</dbReference>
<name>A0A074LPW7_9BACL</name>
<dbReference type="AlphaFoldDB" id="A0A074LPW7"/>
<dbReference type="eggNOG" id="COG3217">
    <property type="taxonomic scope" value="Bacteria"/>
</dbReference>
<evidence type="ECO:0000313" key="3">
    <source>
        <dbReference type="Proteomes" id="UP000027931"/>
    </source>
</evidence>
<dbReference type="InterPro" id="IPR011037">
    <property type="entry name" value="Pyrv_Knase-like_insert_dom_sf"/>
</dbReference>
<dbReference type="PANTHER" id="PTHR36930:SF1">
    <property type="entry name" value="MOSC DOMAIN-CONTAINING PROTEIN"/>
    <property type="match status" value="1"/>
</dbReference>